<name>A0AAD7ACZ9_9AGAR</name>
<feature type="signal peptide" evidence="2">
    <location>
        <begin position="1"/>
        <end position="15"/>
    </location>
</feature>
<evidence type="ECO:0000259" key="3">
    <source>
        <dbReference type="Pfam" id="PF10342"/>
    </source>
</evidence>
<evidence type="ECO:0000256" key="1">
    <source>
        <dbReference type="ARBA" id="ARBA00022729"/>
    </source>
</evidence>
<keyword evidence="5" id="KW-1185">Reference proteome</keyword>
<feature type="domain" description="Yeast cell wall synthesis Kre9/Knh1-like N-terminal" evidence="3">
    <location>
        <begin position="25"/>
        <end position="110"/>
    </location>
</feature>
<evidence type="ECO:0000256" key="2">
    <source>
        <dbReference type="SAM" id="SignalP"/>
    </source>
</evidence>
<dbReference type="AlphaFoldDB" id="A0AAD7ACZ9"/>
<keyword evidence="1 2" id="KW-0732">Signal</keyword>
<sequence>MRLPIISSLLTLASAFTLNAPTNPTAGKVTEIHWTFTANDPSNFTLFLLNNPLTDPFSLVAVLGEHLQTNLGEIQTLLPASLPAGDTYELRAVNPENVDFVFASSPIFAIAA</sequence>
<dbReference type="InterPro" id="IPR018466">
    <property type="entry name" value="Kre9/Knh1-like_N"/>
</dbReference>
<dbReference type="EMBL" id="JARIHO010000010">
    <property type="protein sequence ID" value="KAJ7354440.1"/>
    <property type="molecule type" value="Genomic_DNA"/>
</dbReference>
<dbReference type="Pfam" id="PF10342">
    <property type="entry name" value="Kre9_KNH"/>
    <property type="match status" value="1"/>
</dbReference>
<reference evidence="4" key="1">
    <citation type="submission" date="2023-03" db="EMBL/GenBank/DDBJ databases">
        <title>Massive genome expansion in bonnet fungi (Mycena s.s.) driven by repeated elements and novel gene families across ecological guilds.</title>
        <authorList>
            <consortium name="Lawrence Berkeley National Laboratory"/>
            <person name="Harder C.B."/>
            <person name="Miyauchi S."/>
            <person name="Viragh M."/>
            <person name="Kuo A."/>
            <person name="Thoen E."/>
            <person name="Andreopoulos B."/>
            <person name="Lu D."/>
            <person name="Skrede I."/>
            <person name="Drula E."/>
            <person name="Henrissat B."/>
            <person name="Morin E."/>
            <person name="Kohler A."/>
            <person name="Barry K."/>
            <person name="LaButti K."/>
            <person name="Morin E."/>
            <person name="Salamov A."/>
            <person name="Lipzen A."/>
            <person name="Mereny Z."/>
            <person name="Hegedus B."/>
            <person name="Baldrian P."/>
            <person name="Stursova M."/>
            <person name="Weitz H."/>
            <person name="Taylor A."/>
            <person name="Grigoriev I.V."/>
            <person name="Nagy L.G."/>
            <person name="Martin F."/>
            <person name="Kauserud H."/>
        </authorList>
    </citation>
    <scope>NUCLEOTIDE SEQUENCE</scope>
    <source>
        <strain evidence="4">CBHHK002</strain>
    </source>
</reference>
<protein>
    <recommendedName>
        <fullName evidence="3">Yeast cell wall synthesis Kre9/Knh1-like N-terminal domain-containing protein</fullName>
    </recommendedName>
</protein>
<comment type="caution">
    <text evidence="4">The sequence shown here is derived from an EMBL/GenBank/DDBJ whole genome shotgun (WGS) entry which is preliminary data.</text>
</comment>
<dbReference type="Proteomes" id="UP001218218">
    <property type="component" value="Unassembled WGS sequence"/>
</dbReference>
<proteinExistence type="predicted"/>
<accession>A0AAD7ACZ9</accession>
<evidence type="ECO:0000313" key="4">
    <source>
        <dbReference type="EMBL" id="KAJ7354440.1"/>
    </source>
</evidence>
<organism evidence="4 5">
    <name type="scientific">Mycena albidolilacea</name>
    <dbReference type="NCBI Taxonomy" id="1033008"/>
    <lineage>
        <taxon>Eukaryota</taxon>
        <taxon>Fungi</taxon>
        <taxon>Dikarya</taxon>
        <taxon>Basidiomycota</taxon>
        <taxon>Agaricomycotina</taxon>
        <taxon>Agaricomycetes</taxon>
        <taxon>Agaricomycetidae</taxon>
        <taxon>Agaricales</taxon>
        <taxon>Marasmiineae</taxon>
        <taxon>Mycenaceae</taxon>
        <taxon>Mycena</taxon>
    </lineage>
</organism>
<feature type="chain" id="PRO_5041940727" description="Yeast cell wall synthesis Kre9/Knh1-like N-terminal domain-containing protein" evidence="2">
    <location>
        <begin position="16"/>
        <end position="112"/>
    </location>
</feature>
<gene>
    <name evidence="4" type="ORF">DFH08DRAFT_854870</name>
</gene>
<evidence type="ECO:0000313" key="5">
    <source>
        <dbReference type="Proteomes" id="UP001218218"/>
    </source>
</evidence>